<accession>A0A9D1LI68</accession>
<sequence>MSMIKNPDNKVILNGKWTLIKITGRNKTNVRVKDLHYDLNKNYNNNSTIIYYKSLVDDGNDKTVSLIKAILATKNVTGIYIDNKKEIIRFEKEPQFLNKYPVLKISFTTDELKENQGEISKLSLNNLKASREQFLDKTMRDKDVLYNFDFSGLSSSYWVDTDKKEIFFALQKNRFDENFMIDSLTNFINKFNDRVLMLKTDENVFGYDDDYVSFSLILNETEIKVKYANLYLYNLIAKSVIDHNKKIEFRDFNYDYSMYKKKKK</sequence>
<dbReference type="EMBL" id="DVMT01000053">
    <property type="protein sequence ID" value="HIU40704.1"/>
    <property type="molecule type" value="Genomic_DNA"/>
</dbReference>
<proteinExistence type="predicted"/>
<dbReference type="Proteomes" id="UP000824074">
    <property type="component" value="Unassembled WGS sequence"/>
</dbReference>
<dbReference type="AlphaFoldDB" id="A0A9D1LI68"/>
<reference evidence="1" key="1">
    <citation type="submission" date="2020-10" db="EMBL/GenBank/DDBJ databases">
        <authorList>
            <person name="Gilroy R."/>
        </authorList>
    </citation>
    <scope>NUCLEOTIDE SEQUENCE</scope>
    <source>
        <strain evidence="1">CHK193-30670</strain>
    </source>
</reference>
<gene>
    <name evidence="1" type="ORF">IAB68_05335</name>
</gene>
<evidence type="ECO:0000313" key="1">
    <source>
        <dbReference type="EMBL" id="HIU40704.1"/>
    </source>
</evidence>
<protein>
    <submittedName>
        <fullName evidence="1">Uncharacterized protein</fullName>
    </submittedName>
</protein>
<evidence type="ECO:0000313" key="2">
    <source>
        <dbReference type="Proteomes" id="UP000824074"/>
    </source>
</evidence>
<comment type="caution">
    <text evidence="1">The sequence shown here is derived from an EMBL/GenBank/DDBJ whole genome shotgun (WGS) entry which is preliminary data.</text>
</comment>
<reference evidence="1" key="2">
    <citation type="journal article" date="2021" name="PeerJ">
        <title>Extensive microbial diversity within the chicken gut microbiome revealed by metagenomics and culture.</title>
        <authorList>
            <person name="Gilroy R."/>
            <person name="Ravi A."/>
            <person name="Getino M."/>
            <person name="Pursley I."/>
            <person name="Horton D.L."/>
            <person name="Alikhan N.F."/>
            <person name="Baker D."/>
            <person name="Gharbi K."/>
            <person name="Hall N."/>
            <person name="Watson M."/>
            <person name="Adriaenssens E.M."/>
            <person name="Foster-Nyarko E."/>
            <person name="Jarju S."/>
            <person name="Secka A."/>
            <person name="Antonio M."/>
            <person name="Oren A."/>
            <person name="Chaudhuri R.R."/>
            <person name="La Ragione R."/>
            <person name="Hildebrand F."/>
            <person name="Pallen M.J."/>
        </authorList>
    </citation>
    <scope>NUCLEOTIDE SEQUENCE</scope>
    <source>
        <strain evidence="1">CHK193-30670</strain>
    </source>
</reference>
<name>A0A9D1LI68_9FIRM</name>
<organism evidence="1 2">
    <name type="scientific">Candidatus Aphodocola excrementigallinarum</name>
    <dbReference type="NCBI Taxonomy" id="2840670"/>
    <lineage>
        <taxon>Bacteria</taxon>
        <taxon>Bacillati</taxon>
        <taxon>Bacillota</taxon>
        <taxon>Bacilli</taxon>
        <taxon>Candidatus Aphodocola</taxon>
    </lineage>
</organism>